<name>A0A6A6YRK3_9PEZI</name>
<protein>
    <recommendedName>
        <fullName evidence="1">Heterokaryon incompatibility domain-containing protein</fullName>
    </recommendedName>
</protein>
<dbReference type="InterPro" id="IPR010730">
    <property type="entry name" value="HET"/>
</dbReference>
<dbReference type="Proteomes" id="UP000504636">
    <property type="component" value="Unplaced"/>
</dbReference>
<dbReference type="RefSeq" id="XP_033577638.1">
    <property type="nucleotide sequence ID" value="XM_033714063.1"/>
</dbReference>
<keyword evidence="3" id="KW-1185">Reference proteome</keyword>
<dbReference type="PANTHER" id="PTHR24148:SF64">
    <property type="entry name" value="HETEROKARYON INCOMPATIBILITY DOMAIN-CONTAINING PROTEIN"/>
    <property type="match status" value="1"/>
</dbReference>
<proteinExistence type="predicted"/>
<evidence type="ECO:0000259" key="1">
    <source>
        <dbReference type="Pfam" id="PF06985"/>
    </source>
</evidence>
<evidence type="ECO:0000313" key="2">
    <source>
        <dbReference type="EMBL" id="KAF2810674.1"/>
    </source>
</evidence>
<dbReference type="EMBL" id="MU003699">
    <property type="protein sequence ID" value="KAF2810674.1"/>
    <property type="molecule type" value="Genomic_DNA"/>
</dbReference>
<dbReference type="OrthoDB" id="2157530at2759"/>
<dbReference type="Pfam" id="PF06985">
    <property type="entry name" value="HET"/>
    <property type="match status" value="1"/>
</dbReference>
<reference evidence="2 4" key="1">
    <citation type="journal article" date="2020" name="Stud. Mycol.">
        <title>101 Dothideomycetes genomes: a test case for predicting lifestyles and emergence of pathogens.</title>
        <authorList>
            <person name="Haridas S."/>
            <person name="Albert R."/>
            <person name="Binder M."/>
            <person name="Bloem J."/>
            <person name="Labutti K."/>
            <person name="Salamov A."/>
            <person name="Andreopoulos B."/>
            <person name="Baker S."/>
            <person name="Barry K."/>
            <person name="Bills G."/>
            <person name="Bluhm B."/>
            <person name="Cannon C."/>
            <person name="Castanera R."/>
            <person name="Culley D."/>
            <person name="Daum C."/>
            <person name="Ezra D."/>
            <person name="Gonzalez J."/>
            <person name="Henrissat B."/>
            <person name="Kuo A."/>
            <person name="Liang C."/>
            <person name="Lipzen A."/>
            <person name="Lutzoni F."/>
            <person name="Magnuson J."/>
            <person name="Mondo S."/>
            <person name="Nolan M."/>
            <person name="Ohm R."/>
            <person name="Pangilinan J."/>
            <person name="Park H.-J."/>
            <person name="Ramirez L."/>
            <person name="Alfaro M."/>
            <person name="Sun H."/>
            <person name="Tritt A."/>
            <person name="Yoshinaga Y."/>
            <person name="Zwiers L.-H."/>
            <person name="Turgeon B."/>
            <person name="Goodwin S."/>
            <person name="Spatafora J."/>
            <person name="Crous P."/>
            <person name="Grigoriev I."/>
        </authorList>
    </citation>
    <scope>NUCLEOTIDE SEQUENCE</scope>
    <source>
        <strain evidence="2 4">CBS 304.34</strain>
    </source>
</reference>
<evidence type="ECO:0000313" key="3">
    <source>
        <dbReference type="Proteomes" id="UP000504636"/>
    </source>
</evidence>
<reference evidence="4" key="3">
    <citation type="submission" date="2025-04" db="UniProtKB">
        <authorList>
            <consortium name="RefSeq"/>
        </authorList>
    </citation>
    <scope>IDENTIFICATION</scope>
    <source>
        <strain evidence="4">CBS 304.34</strain>
    </source>
</reference>
<dbReference type="InterPro" id="IPR052895">
    <property type="entry name" value="HetReg/Transcr_Mod"/>
</dbReference>
<dbReference type="GeneID" id="54454956"/>
<sequence>MEQLSNSYAYQPLNAAAKDIRVLKLYSGHDADKISGELLTTCLDSKSPYDALSYQWGSPTITSTIYLGQDGELQLTTFLHEALSFIRKPDEATFIWIDAICINQKDVSERNHQVSMMKEIYSSARTVRVWLKQEIDFSSPCFDILARLDKTSPPESLGTDATL</sequence>
<evidence type="ECO:0000313" key="4">
    <source>
        <dbReference type="RefSeq" id="XP_033577638.1"/>
    </source>
</evidence>
<gene>
    <name evidence="2 4" type="ORF">BDZ99DRAFT_286850</name>
</gene>
<accession>A0A6A6YRK3</accession>
<feature type="domain" description="Heterokaryon incompatibility" evidence="1">
    <location>
        <begin position="49"/>
        <end position="138"/>
    </location>
</feature>
<organism evidence="2">
    <name type="scientific">Mytilinidion resinicola</name>
    <dbReference type="NCBI Taxonomy" id="574789"/>
    <lineage>
        <taxon>Eukaryota</taxon>
        <taxon>Fungi</taxon>
        <taxon>Dikarya</taxon>
        <taxon>Ascomycota</taxon>
        <taxon>Pezizomycotina</taxon>
        <taxon>Dothideomycetes</taxon>
        <taxon>Pleosporomycetidae</taxon>
        <taxon>Mytilinidiales</taxon>
        <taxon>Mytilinidiaceae</taxon>
        <taxon>Mytilinidion</taxon>
    </lineage>
</organism>
<dbReference type="AlphaFoldDB" id="A0A6A6YRK3"/>
<dbReference type="PANTHER" id="PTHR24148">
    <property type="entry name" value="ANKYRIN REPEAT DOMAIN-CONTAINING PROTEIN 39 HOMOLOG-RELATED"/>
    <property type="match status" value="1"/>
</dbReference>
<reference evidence="4" key="2">
    <citation type="submission" date="2020-04" db="EMBL/GenBank/DDBJ databases">
        <authorList>
            <consortium name="NCBI Genome Project"/>
        </authorList>
    </citation>
    <scope>NUCLEOTIDE SEQUENCE</scope>
    <source>
        <strain evidence="4">CBS 304.34</strain>
    </source>
</reference>